<gene>
    <name evidence="2" type="ORF">OUZ56_008922</name>
</gene>
<comment type="caution">
    <text evidence="2">The sequence shown here is derived from an EMBL/GenBank/DDBJ whole genome shotgun (WGS) entry which is preliminary data.</text>
</comment>
<sequence length="111" mass="12782">MTQQKDFSFFLIFRVFLFIQGLIQCKCLSCSILCTGKVVRRVGWVPFPTPLPPTPPPPPPPLKAVMIIFIFYENKVYIQNNGSVLSTYVSSVPIRTHFRHFLKHVSSREKL</sequence>
<dbReference type="EMBL" id="JAOYFB010000037">
    <property type="protein sequence ID" value="KAK4023517.1"/>
    <property type="molecule type" value="Genomic_DNA"/>
</dbReference>
<evidence type="ECO:0000313" key="3">
    <source>
        <dbReference type="Proteomes" id="UP001234178"/>
    </source>
</evidence>
<proteinExistence type="predicted"/>
<reference evidence="2 3" key="1">
    <citation type="journal article" date="2023" name="Nucleic Acids Res.">
        <title>The hologenome of Daphnia magna reveals possible DNA methylation and microbiome-mediated evolution of the host genome.</title>
        <authorList>
            <person name="Chaturvedi A."/>
            <person name="Li X."/>
            <person name="Dhandapani V."/>
            <person name="Marshall H."/>
            <person name="Kissane S."/>
            <person name="Cuenca-Cambronero M."/>
            <person name="Asole G."/>
            <person name="Calvet F."/>
            <person name="Ruiz-Romero M."/>
            <person name="Marangio P."/>
            <person name="Guigo R."/>
            <person name="Rago D."/>
            <person name="Mirbahai L."/>
            <person name="Eastwood N."/>
            <person name="Colbourne J.K."/>
            <person name="Zhou J."/>
            <person name="Mallon E."/>
            <person name="Orsini L."/>
        </authorList>
    </citation>
    <scope>NUCLEOTIDE SEQUENCE [LARGE SCALE GENOMIC DNA]</scope>
    <source>
        <strain evidence="2">LRV0_1</strain>
    </source>
</reference>
<keyword evidence="1" id="KW-0732">Signal</keyword>
<name>A0ABR0AEF8_9CRUS</name>
<feature type="signal peptide" evidence="1">
    <location>
        <begin position="1"/>
        <end position="25"/>
    </location>
</feature>
<evidence type="ECO:0008006" key="4">
    <source>
        <dbReference type="Google" id="ProtNLM"/>
    </source>
</evidence>
<organism evidence="2 3">
    <name type="scientific">Daphnia magna</name>
    <dbReference type="NCBI Taxonomy" id="35525"/>
    <lineage>
        <taxon>Eukaryota</taxon>
        <taxon>Metazoa</taxon>
        <taxon>Ecdysozoa</taxon>
        <taxon>Arthropoda</taxon>
        <taxon>Crustacea</taxon>
        <taxon>Branchiopoda</taxon>
        <taxon>Diplostraca</taxon>
        <taxon>Cladocera</taxon>
        <taxon>Anomopoda</taxon>
        <taxon>Daphniidae</taxon>
        <taxon>Daphnia</taxon>
    </lineage>
</organism>
<accession>A0ABR0AEF8</accession>
<keyword evidence="3" id="KW-1185">Reference proteome</keyword>
<evidence type="ECO:0000313" key="2">
    <source>
        <dbReference type="EMBL" id="KAK4023517.1"/>
    </source>
</evidence>
<evidence type="ECO:0000256" key="1">
    <source>
        <dbReference type="SAM" id="SignalP"/>
    </source>
</evidence>
<feature type="chain" id="PRO_5046188658" description="Secreted protein" evidence="1">
    <location>
        <begin position="26"/>
        <end position="111"/>
    </location>
</feature>
<protein>
    <recommendedName>
        <fullName evidence="4">Secreted protein</fullName>
    </recommendedName>
</protein>
<dbReference type="Proteomes" id="UP001234178">
    <property type="component" value="Unassembled WGS sequence"/>
</dbReference>